<comment type="caution">
    <text evidence="2">The sequence shown here is derived from an EMBL/GenBank/DDBJ whole genome shotgun (WGS) entry which is preliminary data.</text>
</comment>
<dbReference type="AlphaFoldDB" id="A0A1V3U553"/>
<gene>
    <name evidence="2" type="ORF">BMF97_02525</name>
</gene>
<proteinExistence type="predicted"/>
<name>A0A1V3U553_ELIME</name>
<keyword evidence="1" id="KW-0812">Transmembrane</keyword>
<feature type="transmembrane region" description="Helical" evidence="1">
    <location>
        <begin position="41"/>
        <end position="62"/>
    </location>
</feature>
<dbReference type="EMBL" id="MPOG01000001">
    <property type="protein sequence ID" value="OOH98162.1"/>
    <property type="molecule type" value="Genomic_DNA"/>
</dbReference>
<reference evidence="2 3" key="1">
    <citation type="submission" date="2016-11" db="EMBL/GenBank/DDBJ databases">
        <title>Genome sequence and comparative genomic analysis of clinical strain Elizabethkingia meningoseptica 61421 PRCM.</title>
        <authorList>
            <person name="Wang M."/>
            <person name="Hu S."/>
            <person name="Cao L."/>
            <person name="Jiang T."/>
            <person name="Zhou Y."/>
            <person name="Ming D."/>
        </authorList>
    </citation>
    <scope>NUCLEOTIDE SEQUENCE [LARGE SCALE GENOMIC DNA]</scope>
    <source>
        <strain evidence="2 3">61421 PRCM</strain>
    </source>
</reference>
<feature type="transmembrane region" description="Helical" evidence="1">
    <location>
        <begin position="69"/>
        <end position="90"/>
    </location>
</feature>
<organism evidence="2 3">
    <name type="scientific">Elizabethkingia meningoseptica</name>
    <name type="common">Chryseobacterium meningosepticum</name>
    <dbReference type="NCBI Taxonomy" id="238"/>
    <lineage>
        <taxon>Bacteria</taxon>
        <taxon>Pseudomonadati</taxon>
        <taxon>Bacteroidota</taxon>
        <taxon>Flavobacteriia</taxon>
        <taxon>Flavobacteriales</taxon>
        <taxon>Weeksellaceae</taxon>
        <taxon>Elizabethkingia</taxon>
    </lineage>
</organism>
<dbReference type="eggNOG" id="ENOG5033C9N">
    <property type="taxonomic scope" value="Bacteria"/>
</dbReference>
<evidence type="ECO:0000313" key="2">
    <source>
        <dbReference type="EMBL" id="OOH98162.1"/>
    </source>
</evidence>
<dbReference type="OrthoDB" id="1453412at2"/>
<dbReference type="Proteomes" id="UP000188947">
    <property type="component" value="Unassembled WGS sequence"/>
</dbReference>
<dbReference type="RefSeq" id="WP_069215578.1">
    <property type="nucleotide sequence ID" value="NZ_CP016378.1"/>
</dbReference>
<protein>
    <submittedName>
        <fullName evidence="2">Uncharacterized protein</fullName>
    </submittedName>
</protein>
<evidence type="ECO:0000256" key="1">
    <source>
        <dbReference type="SAM" id="Phobius"/>
    </source>
</evidence>
<keyword evidence="3" id="KW-1185">Reference proteome</keyword>
<evidence type="ECO:0000313" key="3">
    <source>
        <dbReference type="Proteomes" id="UP000188947"/>
    </source>
</evidence>
<keyword evidence="1" id="KW-1133">Transmembrane helix</keyword>
<keyword evidence="1" id="KW-0472">Membrane</keyword>
<sequence>MKNENLRSSLLLFVLFLAFSAAAFGVNYLLVNNGIDVSYKLNFLFFFLHCLSLASIIGVSFIKKEFIAYIYVAFLIVKMGGVIFLAYKFPMMKQNLMLYFGFYWYFLLIETALVVALIKIQDKNHKINKSDKL</sequence>
<dbReference type="STRING" id="238.BBD35_01590"/>
<accession>A0A1V3U553</accession>
<feature type="transmembrane region" description="Helical" evidence="1">
    <location>
        <begin position="102"/>
        <end position="120"/>
    </location>
</feature>